<feature type="region of interest" description="Disordered" evidence="3">
    <location>
        <begin position="256"/>
        <end position="336"/>
    </location>
</feature>
<dbReference type="Pfam" id="PF03861">
    <property type="entry name" value="ANTAR"/>
    <property type="match status" value="1"/>
</dbReference>
<dbReference type="Gene3D" id="3.30.450.40">
    <property type="match status" value="1"/>
</dbReference>
<dbReference type="SUPFAM" id="SSF55781">
    <property type="entry name" value="GAF domain-like"/>
    <property type="match status" value="1"/>
</dbReference>
<dbReference type="InterPro" id="IPR005561">
    <property type="entry name" value="ANTAR"/>
</dbReference>
<organism evidence="5 6">
    <name type="scientific">Streptomyces albidocamelliae</name>
    <dbReference type="NCBI Taxonomy" id="2981135"/>
    <lineage>
        <taxon>Bacteria</taxon>
        <taxon>Bacillati</taxon>
        <taxon>Actinomycetota</taxon>
        <taxon>Actinomycetes</taxon>
        <taxon>Kitasatosporales</taxon>
        <taxon>Streptomycetaceae</taxon>
        <taxon>Streptomyces</taxon>
    </lineage>
</organism>
<keyword evidence="2" id="KW-0804">Transcription</keyword>
<name>A0ABY6ERI7_9ACTN</name>
<protein>
    <submittedName>
        <fullName evidence="5">GAF and ANTAR domain-containing protein</fullName>
    </submittedName>
</protein>
<evidence type="ECO:0000256" key="2">
    <source>
        <dbReference type="ARBA" id="ARBA00023163"/>
    </source>
</evidence>
<evidence type="ECO:0000259" key="4">
    <source>
        <dbReference type="SMART" id="SM01012"/>
    </source>
</evidence>
<evidence type="ECO:0000256" key="1">
    <source>
        <dbReference type="ARBA" id="ARBA00023015"/>
    </source>
</evidence>
<dbReference type="Gene3D" id="1.10.10.10">
    <property type="entry name" value="Winged helix-like DNA-binding domain superfamily/Winged helix DNA-binding domain"/>
    <property type="match status" value="1"/>
</dbReference>
<feature type="compositionally biased region" description="Acidic residues" evidence="3">
    <location>
        <begin position="327"/>
        <end position="336"/>
    </location>
</feature>
<evidence type="ECO:0000313" key="5">
    <source>
        <dbReference type="EMBL" id="UXY37017.1"/>
    </source>
</evidence>
<feature type="compositionally biased region" description="Gly residues" evidence="3">
    <location>
        <begin position="267"/>
        <end position="280"/>
    </location>
</feature>
<dbReference type="Pfam" id="PF13185">
    <property type="entry name" value="GAF_2"/>
    <property type="match status" value="1"/>
</dbReference>
<evidence type="ECO:0000256" key="3">
    <source>
        <dbReference type="SAM" id="MobiDB-lite"/>
    </source>
</evidence>
<dbReference type="InterPro" id="IPR003018">
    <property type="entry name" value="GAF"/>
</dbReference>
<feature type="domain" description="ANTAR" evidence="4">
    <location>
        <begin position="186"/>
        <end position="253"/>
    </location>
</feature>
<keyword evidence="1" id="KW-0805">Transcription regulation</keyword>
<accession>A0ABY6ERI7</accession>
<evidence type="ECO:0000313" key="6">
    <source>
        <dbReference type="Proteomes" id="UP001060733"/>
    </source>
</evidence>
<dbReference type="Proteomes" id="UP001060733">
    <property type="component" value="Chromosome"/>
</dbReference>
<gene>
    <name evidence="5" type="ORF">N8I86_21190</name>
</gene>
<sequence length="336" mass="34802">MTMPPEESSFPAGGGLPPETEAWLRVSETLGAAARGADDPGRVPGALCQACVRLLPITGSSVSISGGKGVRITWCASDRVAARLAELQYTVGDGPCQTALEQGAPVVAADLTQGPDARRWPIFAHEAVGLGVRAVFSLPLGVSGAAVGTLDLYSDRVGGLLEQDLRTALWVRDAVTYALMSLQAATHADAEDEAEDEVASWVAASEADHTEVYQAVGMVMVQLDVDPEQALDRLRARAFAEGRTVSQLAREVLARKLRFRPEPDGPGPSGDGAGGHGRAAGDGRSYAGEPYAGDEWRVAGDGGPYAGDEGRDTGGGGQHGGGSGRDGEDEGRDGER</sequence>
<dbReference type="EMBL" id="CP106795">
    <property type="protein sequence ID" value="UXY37017.1"/>
    <property type="molecule type" value="Genomic_DNA"/>
</dbReference>
<reference evidence="5" key="1">
    <citation type="submission" date="2022-10" db="EMBL/GenBank/DDBJ databases">
        <authorList>
            <person name="Mo P."/>
        </authorList>
    </citation>
    <scope>NUCLEOTIDE SEQUENCE</scope>
    <source>
        <strain evidence="5">HUAS 14-6</strain>
    </source>
</reference>
<proteinExistence type="predicted"/>
<dbReference type="InterPro" id="IPR036388">
    <property type="entry name" value="WH-like_DNA-bd_sf"/>
</dbReference>
<keyword evidence="6" id="KW-1185">Reference proteome</keyword>
<dbReference type="InterPro" id="IPR029016">
    <property type="entry name" value="GAF-like_dom_sf"/>
</dbReference>
<dbReference type="SMART" id="SM01012">
    <property type="entry name" value="ANTAR"/>
    <property type="match status" value="1"/>
</dbReference>
<dbReference type="RefSeq" id="WP_263278448.1">
    <property type="nucleotide sequence ID" value="NZ_CP106795.1"/>
</dbReference>
<feature type="compositionally biased region" description="Gly residues" evidence="3">
    <location>
        <begin position="313"/>
        <end position="324"/>
    </location>
</feature>